<organism evidence="1 2">
    <name type="scientific">Paxillus rubicundulus Ve08.2h10</name>
    <dbReference type="NCBI Taxonomy" id="930991"/>
    <lineage>
        <taxon>Eukaryota</taxon>
        <taxon>Fungi</taxon>
        <taxon>Dikarya</taxon>
        <taxon>Basidiomycota</taxon>
        <taxon>Agaricomycotina</taxon>
        <taxon>Agaricomycetes</taxon>
        <taxon>Agaricomycetidae</taxon>
        <taxon>Boletales</taxon>
        <taxon>Paxilineae</taxon>
        <taxon>Paxillaceae</taxon>
        <taxon>Paxillus</taxon>
    </lineage>
</organism>
<evidence type="ECO:0000313" key="2">
    <source>
        <dbReference type="Proteomes" id="UP000054538"/>
    </source>
</evidence>
<proteinExistence type="predicted"/>
<name>A0A0D0D6U8_9AGAM</name>
<protein>
    <recommendedName>
        <fullName evidence="3">Reverse transcriptase/retrotransposon-derived protein RNase H-like domain-containing protein</fullName>
    </recommendedName>
</protein>
<feature type="non-terminal residue" evidence="1">
    <location>
        <position position="86"/>
    </location>
</feature>
<reference evidence="1 2" key="1">
    <citation type="submission" date="2014-04" db="EMBL/GenBank/DDBJ databases">
        <authorList>
            <consortium name="DOE Joint Genome Institute"/>
            <person name="Kuo A."/>
            <person name="Kohler A."/>
            <person name="Jargeat P."/>
            <person name="Nagy L.G."/>
            <person name="Floudas D."/>
            <person name="Copeland A."/>
            <person name="Barry K.W."/>
            <person name="Cichocki N."/>
            <person name="Veneault-Fourrey C."/>
            <person name="LaButti K."/>
            <person name="Lindquist E.A."/>
            <person name="Lipzen A."/>
            <person name="Lundell T."/>
            <person name="Morin E."/>
            <person name="Murat C."/>
            <person name="Sun H."/>
            <person name="Tunlid A."/>
            <person name="Henrissat B."/>
            <person name="Grigoriev I.V."/>
            <person name="Hibbett D.S."/>
            <person name="Martin F."/>
            <person name="Nordberg H.P."/>
            <person name="Cantor M.N."/>
            <person name="Hua S.X."/>
        </authorList>
    </citation>
    <scope>NUCLEOTIDE SEQUENCE [LARGE SCALE GENOMIC DNA]</scope>
    <source>
        <strain evidence="1 2">Ve08.2h10</strain>
    </source>
</reference>
<reference evidence="2" key="2">
    <citation type="submission" date="2015-01" db="EMBL/GenBank/DDBJ databases">
        <title>Evolutionary Origins and Diversification of the Mycorrhizal Mutualists.</title>
        <authorList>
            <consortium name="DOE Joint Genome Institute"/>
            <consortium name="Mycorrhizal Genomics Consortium"/>
            <person name="Kohler A."/>
            <person name="Kuo A."/>
            <person name="Nagy L.G."/>
            <person name="Floudas D."/>
            <person name="Copeland A."/>
            <person name="Barry K.W."/>
            <person name="Cichocki N."/>
            <person name="Veneault-Fourrey C."/>
            <person name="LaButti K."/>
            <person name="Lindquist E.A."/>
            <person name="Lipzen A."/>
            <person name="Lundell T."/>
            <person name="Morin E."/>
            <person name="Murat C."/>
            <person name="Riley R."/>
            <person name="Ohm R."/>
            <person name="Sun H."/>
            <person name="Tunlid A."/>
            <person name="Henrissat B."/>
            <person name="Grigoriev I.V."/>
            <person name="Hibbett D.S."/>
            <person name="Martin F."/>
        </authorList>
    </citation>
    <scope>NUCLEOTIDE SEQUENCE [LARGE SCALE GENOMIC DNA]</scope>
    <source>
        <strain evidence="2">Ve08.2h10</strain>
    </source>
</reference>
<dbReference type="HOGENOM" id="CLU_129636_0_0_1"/>
<dbReference type="InParanoid" id="A0A0D0D6U8"/>
<dbReference type="AlphaFoldDB" id="A0A0D0D6U8"/>
<sequence length="86" mass="9723">GWEVILAVNTSIIVAGYILFQLGEDGKCYSNQFRSITLNKVESYYSRAKLELYGLIANFTVELNAKYEYVKGMINNPDLQHNAAIN</sequence>
<evidence type="ECO:0000313" key="1">
    <source>
        <dbReference type="EMBL" id="KIK72650.1"/>
    </source>
</evidence>
<feature type="non-terminal residue" evidence="1">
    <location>
        <position position="1"/>
    </location>
</feature>
<gene>
    <name evidence="1" type="ORF">PAXRUDRAFT_89367</name>
</gene>
<evidence type="ECO:0008006" key="3">
    <source>
        <dbReference type="Google" id="ProtNLM"/>
    </source>
</evidence>
<dbReference type="EMBL" id="KN830596">
    <property type="protein sequence ID" value="KIK72650.1"/>
    <property type="molecule type" value="Genomic_DNA"/>
</dbReference>
<dbReference type="OrthoDB" id="2691655at2759"/>
<dbReference type="Proteomes" id="UP000054538">
    <property type="component" value="Unassembled WGS sequence"/>
</dbReference>
<keyword evidence="2" id="KW-1185">Reference proteome</keyword>
<accession>A0A0D0D6U8</accession>